<dbReference type="SMART" id="SM00852">
    <property type="entry name" value="MoCF_biosynth"/>
    <property type="match status" value="1"/>
</dbReference>
<evidence type="ECO:0000259" key="3">
    <source>
        <dbReference type="SMART" id="SM00852"/>
    </source>
</evidence>
<dbReference type="eggNOG" id="COG1058">
    <property type="taxonomic scope" value="Bacteria"/>
</dbReference>
<dbReference type="eggNOG" id="COG0473">
    <property type="taxonomic scope" value="Bacteria"/>
</dbReference>
<dbReference type="InterPro" id="IPR036425">
    <property type="entry name" value="MoaB/Mog-like_dom_sf"/>
</dbReference>
<dbReference type="Proteomes" id="UP000011729">
    <property type="component" value="Chromosome"/>
</dbReference>
<gene>
    <name evidence="5" type="ordered locus">BAnh1_09970</name>
</gene>
<organism evidence="5 6">
    <name type="scientific">Bartonella australis (strain Aust/NH1)</name>
    <dbReference type="NCBI Taxonomy" id="1094489"/>
    <lineage>
        <taxon>Bacteria</taxon>
        <taxon>Pseudomonadati</taxon>
        <taxon>Pseudomonadota</taxon>
        <taxon>Alphaproteobacteria</taxon>
        <taxon>Hyphomicrobiales</taxon>
        <taxon>Bartonellaceae</taxon>
        <taxon>Bartonella</taxon>
    </lineage>
</organism>
<dbReference type="SUPFAM" id="SSF53659">
    <property type="entry name" value="Isocitrate/Isopropylmalate dehydrogenase-like"/>
    <property type="match status" value="1"/>
</dbReference>
<feature type="domain" description="Isopropylmalate dehydrogenase-like" evidence="4">
    <location>
        <begin position="4"/>
        <end position="358"/>
    </location>
</feature>
<dbReference type="AlphaFoldDB" id="M1NZL9"/>
<evidence type="ECO:0000256" key="1">
    <source>
        <dbReference type="ARBA" id="ARBA00007769"/>
    </source>
</evidence>
<evidence type="ECO:0000313" key="6">
    <source>
        <dbReference type="Proteomes" id="UP000011729"/>
    </source>
</evidence>
<evidence type="ECO:0000259" key="4">
    <source>
        <dbReference type="SMART" id="SM01329"/>
    </source>
</evidence>
<dbReference type="PANTHER" id="PTHR11835:SF34">
    <property type="entry name" value="ISOCITRATE DEHYDROGENASE [NAD] SUBUNIT ALPHA, MITOCHONDRIAL"/>
    <property type="match status" value="1"/>
</dbReference>
<dbReference type="Gene3D" id="3.40.980.10">
    <property type="entry name" value="MoaB/Mog-like domain"/>
    <property type="match status" value="1"/>
</dbReference>
<dbReference type="RefSeq" id="WP_015398371.1">
    <property type="nucleotide sequence ID" value="NC_020300.1"/>
</dbReference>
<dbReference type="GO" id="GO:0006102">
    <property type="term" value="P:isocitrate metabolic process"/>
    <property type="evidence" value="ECO:0007669"/>
    <property type="project" value="TreeGrafter"/>
</dbReference>
<dbReference type="InterPro" id="IPR024084">
    <property type="entry name" value="IsoPropMal-DH-like_dom"/>
</dbReference>
<dbReference type="EMBL" id="CP003123">
    <property type="protein sequence ID" value="AGF74867.1"/>
    <property type="molecule type" value="Genomic_DNA"/>
</dbReference>
<dbReference type="Pfam" id="PF00994">
    <property type="entry name" value="MoCF_biosynth"/>
    <property type="match status" value="1"/>
</dbReference>
<keyword evidence="2" id="KW-0560">Oxidoreductase</keyword>
<dbReference type="InterPro" id="IPR001453">
    <property type="entry name" value="MoaB/Mog_dom"/>
</dbReference>
<keyword evidence="6" id="KW-1185">Reference proteome</keyword>
<proteinExistence type="inferred from homology"/>
<dbReference type="PATRIC" id="fig|1094489.3.peg.1223"/>
<sequence length="726" mass="81347">MKKKILVLPGDGVGPEICGATLPILERIKVPVELIYGEIGWECWKKNGDPIPSDTWEKIKISDAILLGAITSKGEEEAQKELAPHLKDKRLNYVSPIIQLRQKLGLFANIRPFRYISGPFEPFRGCVICENTEGLHAGMDFRSVPEHIASWLKHPNIEKYGPEEAAWSVQLQTKCGLERLFKSAFSYAKTHALSRVTFANKSNIMRESGQFAEEIFEKVSVHFPDIEAEIHDVDVVALWLVKKPRRFGVIVAENMLGDILSNVAAGVMGGLGLAPSANIGEDIAYFEPVHESAACVAGQGKTNPAAMFYTISLLLEYLNFKDEARSLSDHVDQLIRSEKILTYDLGGVSSTKDFANNIIDTIEINQKTCISSVITIGDELLSGQYLNTNLQSLSKQLEEKNIRVRKQFVCADSLKQISETIIQCLDQDDLIIISGGLGPTSDDKTRDAVAIAVQRPLIHHEIVWETVQSQLKRLGIQANKANSRQALFPKNATVLDNLGGTAPGFHLRCGRSCIVVLPGPPTQANPLLARYLEHFQGHQLLPKHQYAWTLIGISESEIANWVDEHLADHLFESHFLWKSPYVIVQLVSLSAAPLSKIAKENFEKRFRKYLVGAEITTAQKKLAPIASIQFSSQDPNLLKYLQKEVDLNKGENKLQIEANININPSIEEVYQQTENLGRIKMDIKINRKKSYFIEFPYTLPLLKDVLIEYASWTILQHIHNEKSCKK</sequence>
<dbReference type="SUPFAM" id="SSF53218">
    <property type="entry name" value="Molybdenum cofactor biosynthesis proteins"/>
    <property type="match status" value="1"/>
</dbReference>
<dbReference type="OrthoDB" id="9767905at2"/>
<dbReference type="SMART" id="SM01329">
    <property type="entry name" value="Iso_dh"/>
    <property type="match status" value="1"/>
</dbReference>
<evidence type="ECO:0000313" key="5">
    <source>
        <dbReference type="EMBL" id="AGF74867.1"/>
    </source>
</evidence>
<name>M1NZL9_BARAA</name>
<dbReference type="GO" id="GO:0004449">
    <property type="term" value="F:isocitrate dehydrogenase (NAD+) activity"/>
    <property type="evidence" value="ECO:0007669"/>
    <property type="project" value="TreeGrafter"/>
</dbReference>
<dbReference type="HOGENOM" id="CLU_382056_0_0_5"/>
<accession>M1NZL9</accession>
<dbReference type="KEGG" id="baus:BAnh1_09970"/>
<dbReference type="STRING" id="1094489.BAnh1_09970"/>
<evidence type="ECO:0000256" key="2">
    <source>
        <dbReference type="ARBA" id="ARBA00023002"/>
    </source>
</evidence>
<dbReference type="GO" id="GO:0006099">
    <property type="term" value="P:tricarboxylic acid cycle"/>
    <property type="evidence" value="ECO:0007669"/>
    <property type="project" value="TreeGrafter"/>
</dbReference>
<dbReference type="Pfam" id="PF00180">
    <property type="entry name" value="Iso_dh"/>
    <property type="match status" value="1"/>
</dbReference>
<protein>
    <submittedName>
        <fullName evidence="5">Uncharacterized protein</fullName>
    </submittedName>
</protein>
<comment type="similarity">
    <text evidence="1">Belongs to the isocitrate and isopropylmalate dehydrogenases family.</text>
</comment>
<dbReference type="Gene3D" id="3.40.718.10">
    <property type="entry name" value="Isopropylmalate Dehydrogenase"/>
    <property type="match status" value="1"/>
</dbReference>
<dbReference type="CDD" id="cd00885">
    <property type="entry name" value="cinA"/>
    <property type="match status" value="1"/>
</dbReference>
<feature type="domain" description="MoaB/Mog" evidence="3">
    <location>
        <begin position="372"/>
        <end position="539"/>
    </location>
</feature>
<reference evidence="5 6" key="1">
    <citation type="journal article" date="2013" name="PLoS Genet.">
        <title>A gene transfer agent and a dynamic repertoire of secretion systems hold the keys to the explosive radiation of the emerging pathogen Bartonella.</title>
        <authorList>
            <person name="Guy L."/>
            <person name="Nystedt B."/>
            <person name="Toft C."/>
            <person name="Zaremba-Niedzwiedzka K."/>
            <person name="Berglund E.C."/>
            <person name="Granberg F."/>
            <person name="Naslund K."/>
            <person name="Eriksson A.S."/>
            <person name="Andersson S.G."/>
        </authorList>
    </citation>
    <scope>NUCLEOTIDE SEQUENCE [LARGE SCALE GENOMIC DNA]</scope>
    <source>
        <strain evidence="5 6">Aust/NH1</strain>
    </source>
</reference>
<dbReference type="PANTHER" id="PTHR11835">
    <property type="entry name" value="DECARBOXYLATING DEHYDROGENASES-ISOCITRATE, ISOPROPYLMALATE, TARTRATE"/>
    <property type="match status" value="1"/>
</dbReference>